<protein>
    <submittedName>
        <fullName evidence="2">Uncharacterized protein</fullName>
    </submittedName>
</protein>
<evidence type="ECO:0000313" key="2">
    <source>
        <dbReference type="EMBL" id="RPA89874.1"/>
    </source>
</evidence>
<gene>
    <name evidence="2" type="ORF">L873DRAFT_578627</name>
</gene>
<proteinExistence type="predicted"/>
<dbReference type="AlphaFoldDB" id="A0A3N4J7P6"/>
<keyword evidence="3" id="KW-1185">Reference proteome</keyword>
<evidence type="ECO:0000313" key="3">
    <source>
        <dbReference type="Proteomes" id="UP000276215"/>
    </source>
</evidence>
<evidence type="ECO:0000256" key="1">
    <source>
        <dbReference type="SAM" id="MobiDB-lite"/>
    </source>
</evidence>
<sequence>MITTNLKTVQTSTLSYVPSTVLPFTESERKESSTVPTLVILVIPYLNLQFIHSYCTSTRAWLQQQPPPPCPLLNTVQYSTSPNHTSPNISTIPYYSTRPGIEIEILSSIIHTFIHTYIHTGTYIHKCMHTCLYYKKRGLYLNYVSRPWPRPQVEKSRNKKSKKKTDARTQASKQDLCGEGRGFCLN</sequence>
<dbReference type="EMBL" id="ML120551">
    <property type="protein sequence ID" value="RPA89874.1"/>
    <property type="molecule type" value="Genomic_DNA"/>
</dbReference>
<accession>A0A3N4J7P6</accession>
<dbReference type="Proteomes" id="UP000276215">
    <property type="component" value="Unassembled WGS sequence"/>
</dbReference>
<feature type="region of interest" description="Disordered" evidence="1">
    <location>
        <begin position="150"/>
        <end position="173"/>
    </location>
</feature>
<name>A0A3N4J7P6_9PEZI</name>
<organism evidence="2 3">
    <name type="scientific">Choiromyces venosus 120613-1</name>
    <dbReference type="NCBI Taxonomy" id="1336337"/>
    <lineage>
        <taxon>Eukaryota</taxon>
        <taxon>Fungi</taxon>
        <taxon>Dikarya</taxon>
        <taxon>Ascomycota</taxon>
        <taxon>Pezizomycotina</taxon>
        <taxon>Pezizomycetes</taxon>
        <taxon>Pezizales</taxon>
        <taxon>Tuberaceae</taxon>
        <taxon>Choiromyces</taxon>
    </lineage>
</organism>
<reference evidence="2 3" key="1">
    <citation type="journal article" date="2018" name="Nat. Ecol. Evol.">
        <title>Pezizomycetes genomes reveal the molecular basis of ectomycorrhizal truffle lifestyle.</title>
        <authorList>
            <person name="Murat C."/>
            <person name="Payen T."/>
            <person name="Noel B."/>
            <person name="Kuo A."/>
            <person name="Morin E."/>
            <person name="Chen J."/>
            <person name="Kohler A."/>
            <person name="Krizsan K."/>
            <person name="Balestrini R."/>
            <person name="Da Silva C."/>
            <person name="Montanini B."/>
            <person name="Hainaut M."/>
            <person name="Levati E."/>
            <person name="Barry K.W."/>
            <person name="Belfiori B."/>
            <person name="Cichocki N."/>
            <person name="Clum A."/>
            <person name="Dockter R.B."/>
            <person name="Fauchery L."/>
            <person name="Guy J."/>
            <person name="Iotti M."/>
            <person name="Le Tacon F."/>
            <person name="Lindquist E.A."/>
            <person name="Lipzen A."/>
            <person name="Malagnac F."/>
            <person name="Mello A."/>
            <person name="Molinier V."/>
            <person name="Miyauchi S."/>
            <person name="Poulain J."/>
            <person name="Riccioni C."/>
            <person name="Rubini A."/>
            <person name="Sitrit Y."/>
            <person name="Splivallo R."/>
            <person name="Traeger S."/>
            <person name="Wang M."/>
            <person name="Zifcakova L."/>
            <person name="Wipf D."/>
            <person name="Zambonelli A."/>
            <person name="Paolocci F."/>
            <person name="Nowrousian M."/>
            <person name="Ottonello S."/>
            <person name="Baldrian P."/>
            <person name="Spatafora J.W."/>
            <person name="Henrissat B."/>
            <person name="Nagy L.G."/>
            <person name="Aury J.M."/>
            <person name="Wincker P."/>
            <person name="Grigoriev I.V."/>
            <person name="Bonfante P."/>
            <person name="Martin F.M."/>
        </authorList>
    </citation>
    <scope>NUCLEOTIDE SEQUENCE [LARGE SCALE GENOMIC DNA]</scope>
    <source>
        <strain evidence="2 3">120613-1</strain>
    </source>
</reference>